<protein>
    <submittedName>
        <fullName evidence="1">Uncharacterized protein</fullName>
    </submittedName>
</protein>
<evidence type="ECO:0000313" key="2">
    <source>
        <dbReference type="Proteomes" id="UP001057402"/>
    </source>
</evidence>
<evidence type="ECO:0000313" key="1">
    <source>
        <dbReference type="EMBL" id="KAI4368588.1"/>
    </source>
</evidence>
<dbReference type="EMBL" id="CM042884">
    <property type="protein sequence ID" value="KAI4368588.1"/>
    <property type="molecule type" value="Genomic_DNA"/>
</dbReference>
<comment type="caution">
    <text evidence="1">The sequence shown here is derived from an EMBL/GenBank/DDBJ whole genome shotgun (WGS) entry which is preliminary data.</text>
</comment>
<sequence length="184" mass="18973">MVSNAPKIPSLLLFLLPFLALVLSSLLPPSAANIDQDRAECADQLVGLATCLPYVGGDAKTPTIDCCTGLKPVIDKSRKCLCVLIKDRDDPSLGLKINLTLALGLPTACHTPVNITECVDLLHLSPNSTEAKVFETTTATSNTTAPASTPSANSTAATSPSVVPATSANSKSTEGSSSGHLGDW</sequence>
<accession>A0ACB9QQT2</accession>
<keyword evidence="2" id="KW-1185">Reference proteome</keyword>
<name>A0ACB9QQT2_9MYRT</name>
<proteinExistence type="predicted"/>
<gene>
    <name evidence="1" type="ORF">MLD38_017132</name>
</gene>
<dbReference type="Proteomes" id="UP001057402">
    <property type="component" value="Chromosome 5"/>
</dbReference>
<organism evidence="1 2">
    <name type="scientific">Melastoma candidum</name>
    <dbReference type="NCBI Taxonomy" id="119954"/>
    <lineage>
        <taxon>Eukaryota</taxon>
        <taxon>Viridiplantae</taxon>
        <taxon>Streptophyta</taxon>
        <taxon>Embryophyta</taxon>
        <taxon>Tracheophyta</taxon>
        <taxon>Spermatophyta</taxon>
        <taxon>Magnoliopsida</taxon>
        <taxon>eudicotyledons</taxon>
        <taxon>Gunneridae</taxon>
        <taxon>Pentapetalae</taxon>
        <taxon>rosids</taxon>
        <taxon>malvids</taxon>
        <taxon>Myrtales</taxon>
        <taxon>Melastomataceae</taxon>
        <taxon>Melastomatoideae</taxon>
        <taxon>Melastomateae</taxon>
        <taxon>Melastoma</taxon>
    </lineage>
</organism>
<reference evidence="2" key="1">
    <citation type="journal article" date="2023" name="Front. Plant Sci.">
        <title>Chromosomal-level genome assembly of Melastoma candidum provides insights into trichome evolution.</title>
        <authorList>
            <person name="Zhong Y."/>
            <person name="Wu W."/>
            <person name="Sun C."/>
            <person name="Zou P."/>
            <person name="Liu Y."/>
            <person name="Dai S."/>
            <person name="Zhou R."/>
        </authorList>
    </citation>
    <scope>NUCLEOTIDE SEQUENCE [LARGE SCALE GENOMIC DNA]</scope>
</reference>